<feature type="region of interest" description="Disordered" evidence="1">
    <location>
        <begin position="66"/>
        <end position="93"/>
    </location>
</feature>
<sequence length="93" mass="10196">MVSLSDPTVVEGSYWIGPISVPSKSLNLSSIGSSRAISRTTNQLPKSSYILINYIEYSENTVKSDSIPLKTQKKSDPTRLKTSPNLLPLQNRG</sequence>
<evidence type="ECO:0000256" key="1">
    <source>
        <dbReference type="SAM" id="MobiDB-lite"/>
    </source>
</evidence>
<reference evidence="2 3" key="1">
    <citation type="journal article" date="2017" name="Nature">
        <title>The Apostasia genome and the evolution of orchids.</title>
        <authorList>
            <person name="Zhang G.Q."/>
            <person name="Liu K.W."/>
            <person name="Li Z."/>
            <person name="Lohaus R."/>
            <person name="Hsiao Y.Y."/>
            <person name="Niu S.C."/>
            <person name="Wang J.Y."/>
            <person name="Lin Y.C."/>
            <person name="Xu Q."/>
            <person name="Chen L.J."/>
            <person name="Yoshida K."/>
            <person name="Fujiwara S."/>
            <person name="Wang Z.W."/>
            <person name="Zhang Y.Q."/>
            <person name="Mitsuda N."/>
            <person name="Wang M."/>
            <person name="Liu G.H."/>
            <person name="Pecoraro L."/>
            <person name="Huang H.X."/>
            <person name="Xiao X.J."/>
            <person name="Lin M."/>
            <person name="Wu X.Y."/>
            <person name="Wu W.L."/>
            <person name="Chen Y.Y."/>
            <person name="Chang S.B."/>
            <person name="Sakamoto S."/>
            <person name="Ohme-Takagi M."/>
            <person name="Yagi M."/>
            <person name="Zeng S.J."/>
            <person name="Shen C.Y."/>
            <person name="Yeh C.M."/>
            <person name="Luo Y.B."/>
            <person name="Tsai W.C."/>
            <person name="Van de Peer Y."/>
            <person name="Liu Z.J."/>
        </authorList>
    </citation>
    <scope>NUCLEOTIDE SEQUENCE [LARGE SCALE GENOMIC DNA]</scope>
    <source>
        <strain evidence="3">cv. Shenzhen</strain>
        <tissue evidence="2">Stem</tissue>
    </source>
</reference>
<protein>
    <submittedName>
        <fullName evidence="2">Uncharacterized protein</fullName>
    </submittedName>
</protein>
<gene>
    <name evidence="2" type="ORF">AXF42_Ash002062</name>
</gene>
<accession>A0A2I0AMH6</accession>
<name>A0A2I0AMH6_9ASPA</name>
<dbReference type="EMBL" id="KZ451969">
    <property type="protein sequence ID" value="PKA56759.1"/>
    <property type="molecule type" value="Genomic_DNA"/>
</dbReference>
<evidence type="ECO:0000313" key="3">
    <source>
        <dbReference type="Proteomes" id="UP000236161"/>
    </source>
</evidence>
<evidence type="ECO:0000313" key="2">
    <source>
        <dbReference type="EMBL" id="PKA56759.1"/>
    </source>
</evidence>
<proteinExistence type="predicted"/>
<dbReference type="AlphaFoldDB" id="A0A2I0AMH6"/>
<dbReference type="Proteomes" id="UP000236161">
    <property type="component" value="Unassembled WGS sequence"/>
</dbReference>
<organism evidence="2 3">
    <name type="scientific">Apostasia shenzhenica</name>
    <dbReference type="NCBI Taxonomy" id="1088818"/>
    <lineage>
        <taxon>Eukaryota</taxon>
        <taxon>Viridiplantae</taxon>
        <taxon>Streptophyta</taxon>
        <taxon>Embryophyta</taxon>
        <taxon>Tracheophyta</taxon>
        <taxon>Spermatophyta</taxon>
        <taxon>Magnoliopsida</taxon>
        <taxon>Liliopsida</taxon>
        <taxon>Asparagales</taxon>
        <taxon>Orchidaceae</taxon>
        <taxon>Apostasioideae</taxon>
        <taxon>Apostasia</taxon>
    </lineage>
</organism>
<keyword evidence="3" id="KW-1185">Reference proteome</keyword>